<feature type="signal peptide" evidence="1">
    <location>
        <begin position="1"/>
        <end position="17"/>
    </location>
</feature>
<proteinExistence type="predicted"/>
<dbReference type="GO" id="GO:0030414">
    <property type="term" value="F:peptidase inhibitor activity"/>
    <property type="evidence" value="ECO:0007669"/>
    <property type="project" value="TreeGrafter"/>
</dbReference>
<keyword evidence="3" id="KW-1185">Reference proteome</keyword>
<sequence>MLYTSLVTLAAASIASALTPTGFQPGSSSQLVVAYNGEPALNGAVEAKASVQTAPSVATQQRLNGTSYAVLMMDIDIPTNAPPAVSTLLHWMQTGLTPASTATSLNATKGAQSVYLLQNTANTAAFATYLGPSPPAKIPLSHMYVQILVDTSNAKQDAITSLQTAAANRTAFSALDVLTAAGLQNSVVAGNYFNVTNPGPATD</sequence>
<dbReference type="Proteomes" id="UP000241462">
    <property type="component" value="Unassembled WGS sequence"/>
</dbReference>
<dbReference type="Gene3D" id="3.90.280.10">
    <property type="entry name" value="PEBP-like"/>
    <property type="match status" value="1"/>
</dbReference>
<gene>
    <name evidence="2" type="ORF">BD289DRAFT_365516</name>
</gene>
<dbReference type="InterPro" id="IPR008914">
    <property type="entry name" value="PEBP"/>
</dbReference>
<dbReference type="EMBL" id="KZ678415">
    <property type="protein sequence ID" value="PSR90808.1"/>
    <property type="molecule type" value="Genomic_DNA"/>
</dbReference>
<dbReference type="GO" id="GO:0030162">
    <property type="term" value="P:regulation of proteolysis"/>
    <property type="evidence" value="ECO:0007669"/>
    <property type="project" value="TreeGrafter"/>
</dbReference>
<dbReference type="OrthoDB" id="2506647at2759"/>
<dbReference type="AlphaFoldDB" id="A0A2T3AC72"/>
<accession>A0A2T3AC72</accession>
<evidence type="ECO:0000313" key="3">
    <source>
        <dbReference type="Proteomes" id="UP000241462"/>
    </source>
</evidence>
<keyword evidence="1" id="KW-0732">Signal</keyword>
<dbReference type="GO" id="GO:0046578">
    <property type="term" value="P:regulation of Ras protein signal transduction"/>
    <property type="evidence" value="ECO:0007669"/>
    <property type="project" value="TreeGrafter"/>
</dbReference>
<name>A0A2T3AC72_9PEZI</name>
<dbReference type="InterPro" id="IPR036610">
    <property type="entry name" value="PEBP-like_sf"/>
</dbReference>
<reference evidence="2 3" key="1">
    <citation type="journal article" date="2018" name="Mycol. Prog.">
        <title>Coniella lustricola, a new species from submerged detritus.</title>
        <authorList>
            <person name="Raudabaugh D.B."/>
            <person name="Iturriaga T."/>
            <person name="Carver A."/>
            <person name="Mondo S."/>
            <person name="Pangilinan J."/>
            <person name="Lipzen A."/>
            <person name="He G."/>
            <person name="Amirebrahimi M."/>
            <person name="Grigoriev I.V."/>
            <person name="Miller A.N."/>
        </authorList>
    </citation>
    <scope>NUCLEOTIDE SEQUENCE [LARGE SCALE GENOMIC DNA]</scope>
    <source>
        <strain evidence="2 3">B22-T-1</strain>
    </source>
</reference>
<organism evidence="2 3">
    <name type="scientific">Coniella lustricola</name>
    <dbReference type="NCBI Taxonomy" id="2025994"/>
    <lineage>
        <taxon>Eukaryota</taxon>
        <taxon>Fungi</taxon>
        <taxon>Dikarya</taxon>
        <taxon>Ascomycota</taxon>
        <taxon>Pezizomycotina</taxon>
        <taxon>Sordariomycetes</taxon>
        <taxon>Sordariomycetidae</taxon>
        <taxon>Diaporthales</taxon>
        <taxon>Schizoparmaceae</taxon>
        <taxon>Coniella</taxon>
    </lineage>
</organism>
<protein>
    <submittedName>
        <fullName evidence="2">Phosphatidylethanolamine-binding protein</fullName>
    </submittedName>
</protein>
<dbReference type="Pfam" id="PF01161">
    <property type="entry name" value="PBP"/>
    <property type="match status" value="1"/>
</dbReference>
<dbReference type="STRING" id="2025994.A0A2T3AC72"/>
<dbReference type="PANTHER" id="PTHR11362">
    <property type="entry name" value="PHOSPHATIDYLETHANOLAMINE-BINDING PROTEIN"/>
    <property type="match status" value="1"/>
</dbReference>
<dbReference type="GO" id="GO:0005543">
    <property type="term" value="F:phospholipid binding"/>
    <property type="evidence" value="ECO:0007669"/>
    <property type="project" value="TreeGrafter"/>
</dbReference>
<dbReference type="InParanoid" id="A0A2T3AC72"/>
<dbReference type="SUPFAM" id="SSF49777">
    <property type="entry name" value="PEBP-like"/>
    <property type="match status" value="1"/>
</dbReference>
<evidence type="ECO:0000313" key="2">
    <source>
        <dbReference type="EMBL" id="PSR90808.1"/>
    </source>
</evidence>
<dbReference type="InterPro" id="IPR035810">
    <property type="entry name" value="PEBP_euk"/>
</dbReference>
<evidence type="ECO:0000256" key="1">
    <source>
        <dbReference type="SAM" id="SignalP"/>
    </source>
</evidence>
<feature type="chain" id="PRO_5015525112" evidence="1">
    <location>
        <begin position="18"/>
        <end position="203"/>
    </location>
</feature>
<dbReference type="PANTHER" id="PTHR11362:SF141">
    <property type="entry name" value="PHOSPHATIDYLETHANOLAMINE-BINDING PROTEIN"/>
    <property type="match status" value="1"/>
</dbReference>